<dbReference type="InterPro" id="IPR005229">
    <property type="entry name" value="YicC/YloC-like"/>
</dbReference>
<evidence type="ECO:0008006" key="10">
    <source>
        <dbReference type="Google" id="ProtNLM"/>
    </source>
</evidence>
<comment type="similarity">
    <text evidence="5">Belongs to the YicC/YloC family.</text>
</comment>
<dbReference type="NCBIfam" id="TIGR00255">
    <property type="entry name" value="YicC/YloC family endoribonuclease"/>
    <property type="match status" value="1"/>
</dbReference>
<dbReference type="InterPro" id="IPR013551">
    <property type="entry name" value="YicC-like_C"/>
</dbReference>
<keyword evidence="3" id="KW-0255">Endonuclease</keyword>
<evidence type="ECO:0000256" key="4">
    <source>
        <dbReference type="ARBA" id="ARBA00022801"/>
    </source>
</evidence>
<dbReference type="KEGG" id="gms:SOIL9_59740"/>
<gene>
    <name evidence="8" type="ORF">SOIL9_59740</name>
</gene>
<dbReference type="Pfam" id="PF08340">
    <property type="entry name" value="YicC-like_C"/>
    <property type="match status" value="1"/>
</dbReference>
<keyword evidence="2" id="KW-0540">Nuclease</keyword>
<dbReference type="InterPro" id="IPR013527">
    <property type="entry name" value="YicC-like_N"/>
</dbReference>
<accession>A0A6P2CX46</accession>
<name>A0A6P2CX46_9BACT</name>
<dbReference type="AlphaFoldDB" id="A0A6P2CX46"/>
<evidence type="ECO:0000313" key="8">
    <source>
        <dbReference type="EMBL" id="VTR91740.1"/>
    </source>
</evidence>
<dbReference type="GO" id="GO:0016787">
    <property type="term" value="F:hydrolase activity"/>
    <property type="evidence" value="ECO:0007669"/>
    <property type="project" value="UniProtKB-KW"/>
</dbReference>
<dbReference type="Pfam" id="PF03755">
    <property type="entry name" value="YicC-like_N"/>
    <property type="match status" value="1"/>
</dbReference>
<keyword evidence="4" id="KW-0378">Hydrolase</keyword>
<proteinExistence type="inferred from homology"/>
<evidence type="ECO:0000259" key="6">
    <source>
        <dbReference type="Pfam" id="PF03755"/>
    </source>
</evidence>
<sequence>MRSLSRTVPPVTVSLFREATGVLLSMTGFGAARIETDALGVSVEVRAVNNRHLKLTVRGSDPYPLYESELEKVVRRHVRRGTLHVHIRVERQGHAAAPALNTKVLADYLKQIRTSCAEAGTPELVAPLSAGALSLPGVAPETRNGGTPPDDEWPVVEKALDAALVKLNQMRREEGKAVAAELLAHHAVIAEQLAAIRTLLPGVVTEYRQRILDRVRQAVADAGLVLNAETVIREVALFADRTDVSEEVMRLTSHLEQFAELIRKGDEAGRKLEFVIQEMGRETNTIGSKAGDVAISRHVVEMKSTLEKLREQVQNVE</sequence>
<protein>
    <recommendedName>
        <fullName evidence="10">YicC family protein</fullName>
    </recommendedName>
</protein>
<evidence type="ECO:0000256" key="5">
    <source>
        <dbReference type="ARBA" id="ARBA00035648"/>
    </source>
</evidence>
<organism evidence="8 9">
    <name type="scientific">Gemmata massiliana</name>
    <dbReference type="NCBI Taxonomy" id="1210884"/>
    <lineage>
        <taxon>Bacteria</taxon>
        <taxon>Pseudomonadati</taxon>
        <taxon>Planctomycetota</taxon>
        <taxon>Planctomycetia</taxon>
        <taxon>Gemmatales</taxon>
        <taxon>Gemmataceae</taxon>
        <taxon>Gemmata</taxon>
    </lineage>
</organism>
<keyword evidence="9" id="KW-1185">Reference proteome</keyword>
<dbReference type="EMBL" id="LR593886">
    <property type="protein sequence ID" value="VTR91740.1"/>
    <property type="molecule type" value="Genomic_DNA"/>
</dbReference>
<evidence type="ECO:0000256" key="3">
    <source>
        <dbReference type="ARBA" id="ARBA00022759"/>
    </source>
</evidence>
<feature type="domain" description="Endoribonuclease YicC-like C-terminal" evidence="7">
    <location>
        <begin position="197"/>
        <end position="317"/>
    </location>
</feature>
<comment type="cofactor">
    <cofactor evidence="1">
        <name>a divalent metal cation</name>
        <dbReference type="ChEBI" id="CHEBI:60240"/>
    </cofactor>
</comment>
<dbReference type="PANTHER" id="PTHR30636">
    <property type="entry name" value="UPF0701 PROTEIN YICC"/>
    <property type="match status" value="1"/>
</dbReference>
<feature type="domain" description="Endoribonuclease YicC-like N-terminal" evidence="6">
    <location>
        <begin position="24"/>
        <end position="179"/>
    </location>
</feature>
<evidence type="ECO:0000313" key="9">
    <source>
        <dbReference type="Proteomes" id="UP000464178"/>
    </source>
</evidence>
<dbReference type="GO" id="GO:0004521">
    <property type="term" value="F:RNA endonuclease activity"/>
    <property type="evidence" value="ECO:0007669"/>
    <property type="project" value="InterPro"/>
</dbReference>
<reference evidence="8 9" key="1">
    <citation type="submission" date="2019-05" db="EMBL/GenBank/DDBJ databases">
        <authorList>
            <consortium name="Science for Life Laboratories"/>
        </authorList>
    </citation>
    <scope>NUCLEOTIDE SEQUENCE [LARGE SCALE GENOMIC DNA]</scope>
    <source>
        <strain evidence="8">Soil9</strain>
    </source>
</reference>
<evidence type="ECO:0000256" key="1">
    <source>
        <dbReference type="ARBA" id="ARBA00001968"/>
    </source>
</evidence>
<dbReference type="RefSeq" id="WP_232069543.1">
    <property type="nucleotide sequence ID" value="NZ_LR593886.1"/>
</dbReference>
<evidence type="ECO:0000256" key="2">
    <source>
        <dbReference type="ARBA" id="ARBA00022722"/>
    </source>
</evidence>
<dbReference type="PANTHER" id="PTHR30636:SF3">
    <property type="entry name" value="UPF0701 PROTEIN YICC"/>
    <property type="match status" value="1"/>
</dbReference>
<dbReference type="Proteomes" id="UP000464178">
    <property type="component" value="Chromosome"/>
</dbReference>
<evidence type="ECO:0000259" key="7">
    <source>
        <dbReference type="Pfam" id="PF08340"/>
    </source>
</evidence>